<gene>
    <name evidence="2" type="ORF">TPELB_24180</name>
</gene>
<dbReference type="RefSeq" id="WP_343337391.1">
    <property type="nucleotide sequence ID" value="NZ_CP154622.1"/>
</dbReference>
<evidence type="ECO:0000313" key="3">
    <source>
        <dbReference type="Proteomes" id="UP001477947"/>
    </source>
</evidence>
<sequence length="171" mass="19464">MTFIDFKDAIIYALVFIVFMPILTIIHEIGHAIPALIFTNGEVSVNIGNYNLIKKIKINRLTININGYKSLVDISYGYIKCTDIDSKLKSILVFAGGPVSSLFISLLSFLYLKNTNLLYIPMIIFNAISMFSFVQFMSTILPIKYKTRPYNGFTSDGYKILQLLKMTDYNK</sequence>
<accession>A0ABZ3FE51</accession>
<reference evidence="2 3" key="1">
    <citation type="submission" date="2024-04" db="EMBL/GenBank/DDBJ databases">
        <title>Isolation and characterization of novel acetogenic strains of the genera Terrisporobacter and Acetoanaerobium.</title>
        <authorList>
            <person name="Boeer T."/>
            <person name="Schueler M.A."/>
            <person name="Lueschen A."/>
            <person name="Eysell L."/>
            <person name="Droege J."/>
            <person name="Heinemann M."/>
            <person name="Engelhardt L."/>
            <person name="Basen M."/>
            <person name="Daniel R."/>
        </authorList>
    </citation>
    <scope>NUCLEOTIDE SEQUENCE [LARGE SCALE GENOMIC DNA]</scope>
    <source>
        <strain evidence="2 3">ELB</strain>
    </source>
</reference>
<keyword evidence="1" id="KW-0472">Membrane</keyword>
<feature type="transmembrane region" description="Helical" evidence="1">
    <location>
        <begin position="91"/>
        <end position="112"/>
    </location>
</feature>
<keyword evidence="1" id="KW-1133">Transmembrane helix</keyword>
<feature type="transmembrane region" description="Helical" evidence="1">
    <location>
        <begin position="32"/>
        <end position="53"/>
    </location>
</feature>
<proteinExistence type="predicted"/>
<organism evidence="2 3">
    <name type="scientific">Terrisporobacter petrolearius</name>
    <dbReference type="NCBI Taxonomy" id="1460447"/>
    <lineage>
        <taxon>Bacteria</taxon>
        <taxon>Bacillati</taxon>
        <taxon>Bacillota</taxon>
        <taxon>Clostridia</taxon>
        <taxon>Peptostreptococcales</taxon>
        <taxon>Peptostreptococcaceae</taxon>
        <taxon>Terrisporobacter</taxon>
    </lineage>
</organism>
<dbReference type="EMBL" id="CP154622">
    <property type="protein sequence ID" value="XAM42105.1"/>
    <property type="molecule type" value="Genomic_DNA"/>
</dbReference>
<feature type="transmembrane region" description="Helical" evidence="1">
    <location>
        <begin position="9"/>
        <end position="26"/>
    </location>
</feature>
<name>A0ABZ3FE51_9FIRM</name>
<protein>
    <recommendedName>
        <fullName evidence="4">Peptidase family M50</fullName>
    </recommendedName>
</protein>
<evidence type="ECO:0008006" key="4">
    <source>
        <dbReference type="Google" id="ProtNLM"/>
    </source>
</evidence>
<evidence type="ECO:0000313" key="2">
    <source>
        <dbReference type="EMBL" id="XAM42105.1"/>
    </source>
</evidence>
<evidence type="ECO:0000256" key="1">
    <source>
        <dbReference type="SAM" id="Phobius"/>
    </source>
</evidence>
<feature type="transmembrane region" description="Helical" evidence="1">
    <location>
        <begin position="118"/>
        <end position="141"/>
    </location>
</feature>
<dbReference type="Proteomes" id="UP001477947">
    <property type="component" value="Chromosome"/>
</dbReference>
<keyword evidence="1" id="KW-0812">Transmembrane</keyword>
<keyword evidence="3" id="KW-1185">Reference proteome</keyword>